<reference evidence="2 3" key="1">
    <citation type="submission" date="2024-01" db="EMBL/GenBank/DDBJ databases">
        <title>A draft genome for the cacao thread blight pathogen Marasmiellus scandens.</title>
        <authorList>
            <person name="Baruah I.K."/>
            <person name="Leung J."/>
            <person name="Bukari Y."/>
            <person name="Amoako-Attah I."/>
            <person name="Meinhardt L.W."/>
            <person name="Bailey B.A."/>
            <person name="Cohen S.P."/>
        </authorList>
    </citation>
    <scope>NUCLEOTIDE SEQUENCE [LARGE SCALE GENOMIC DNA]</scope>
    <source>
        <strain evidence="2 3">GH-19</strain>
    </source>
</reference>
<gene>
    <name evidence="2" type="ORF">VKT23_002961</name>
</gene>
<keyword evidence="3" id="KW-1185">Reference proteome</keyword>
<evidence type="ECO:0000313" key="2">
    <source>
        <dbReference type="EMBL" id="KAK7468449.1"/>
    </source>
</evidence>
<dbReference type="EMBL" id="JBANRG010000003">
    <property type="protein sequence ID" value="KAK7468449.1"/>
    <property type="molecule type" value="Genomic_DNA"/>
</dbReference>
<comment type="caution">
    <text evidence="2">The sequence shown here is derived from an EMBL/GenBank/DDBJ whole genome shotgun (WGS) entry which is preliminary data.</text>
</comment>
<feature type="domain" description="Peptidase S9 prolyl oligopeptidase catalytic" evidence="1">
    <location>
        <begin position="439"/>
        <end position="649"/>
    </location>
</feature>
<name>A0ABR1JVQ0_9AGAR</name>
<proteinExistence type="predicted"/>
<dbReference type="Gene3D" id="2.120.10.30">
    <property type="entry name" value="TolB, C-terminal domain"/>
    <property type="match status" value="1"/>
</dbReference>
<dbReference type="SUPFAM" id="SSF82171">
    <property type="entry name" value="DPP6 N-terminal domain-like"/>
    <property type="match status" value="1"/>
</dbReference>
<accession>A0ABR1JVQ0</accession>
<dbReference type="SUPFAM" id="SSF53474">
    <property type="entry name" value="alpha/beta-Hydrolases"/>
    <property type="match status" value="1"/>
</dbReference>
<protein>
    <recommendedName>
        <fullName evidence="1">Peptidase S9 prolyl oligopeptidase catalytic domain-containing protein</fullName>
    </recommendedName>
</protein>
<dbReference type="InterPro" id="IPR011042">
    <property type="entry name" value="6-blade_b-propeller_TolB-like"/>
</dbReference>
<dbReference type="Proteomes" id="UP001498398">
    <property type="component" value="Unassembled WGS sequence"/>
</dbReference>
<evidence type="ECO:0000313" key="3">
    <source>
        <dbReference type="Proteomes" id="UP001498398"/>
    </source>
</evidence>
<dbReference type="InterPro" id="IPR029058">
    <property type="entry name" value="AB_hydrolase_fold"/>
</dbReference>
<dbReference type="PANTHER" id="PTHR43056:SF5">
    <property type="entry name" value="PEPTIDASE S9 PROLYL OLIGOPEPTIDASE CATALYTIC DOMAIN-CONTAINING PROTEIN"/>
    <property type="match status" value="1"/>
</dbReference>
<organism evidence="2 3">
    <name type="scientific">Marasmiellus scandens</name>
    <dbReference type="NCBI Taxonomy" id="2682957"/>
    <lineage>
        <taxon>Eukaryota</taxon>
        <taxon>Fungi</taxon>
        <taxon>Dikarya</taxon>
        <taxon>Basidiomycota</taxon>
        <taxon>Agaricomycotina</taxon>
        <taxon>Agaricomycetes</taxon>
        <taxon>Agaricomycetidae</taxon>
        <taxon>Agaricales</taxon>
        <taxon>Marasmiineae</taxon>
        <taxon>Omphalotaceae</taxon>
        <taxon>Marasmiellus</taxon>
    </lineage>
</organism>
<evidence type="ECO:0000259" key="1">
    <source>
        <dbReference type="Pfam" id="PF00326"/>
    </source>
</evidence>
<dbReference type="InterPro" id="IPR001375">
    <property type="entry name" value="Peptidase_S9_cat"/>
</dbReference>
<dbReference type="Gene3D" id="3.40.50.1820">
    <property type="entry name" value="alpha/beta hydrolase"/>
    <property type="match status" value="1"/>
</dbReference>
<dbReference type="PANTHER" id="PTHR43056">
    <property type="entry name" value="PEPTIDASE S9 PROLYL OLIGOPEPTIDASE"/>
    <property type="match status" value="1"/>
</dbReference>
<sequence length="652" mass="72186">MRAPYGTWNSPITAESITRNVTAVTEATVDPTTSIVYHIEGRPSEAGRNVLVESRTGRDVPGRDWDVRTGVYEYGGAPATVYNGQVYFSNIKDNRVYKVDAKGGTPEPVTPEKPIYRYAQICVHPSKTNLLVSVFEDHTIDEPSKVVNTICLINTDTKTVSNIITGSDFYAFPIFSPDGTKLAWQQWSNPHMPWEESQILIADVSLGGTFKLSNVTTIAAETNVSFSWLSWASEGTLLFISDKSGFSNPWRYDVSTKKSSPIFPEPVEEDFSNVMWSMGYFPYAVVDQQGKNGVFAAWRDGRNILYLVNLENGSRQELASPYVTVESMRTVSREKNQVVFIGGRVDEFQAVVQCTVTLGTSASPEATFETLNPPGEVPFSKDLISVPEGKTLDSSGQPLHVIFYPPYNPDYEGSSVEGEKPPCVLNVHGGPTGMAFQNLQSKIQYFTTRGWAWLDVNYGGSFGYGRAYRDRLNGQWGPLDTEDCITAARLLATDPYNYIDSQRTVIRGSSSGGLTVLTSVSLSSNLDAFAAATSLYGVADLVSLMAETHKFEAHYMQVPGTPEEQEAILKSRSPVNFADKIRKPVLFLHGDADRVVPLDQAQKMHDNIINAGGTAELKIYPGEGHGFRQEANQKDALERELDFYERYLELKK</sequence>
<dbReference type="Pfam" id="PF00326">
    <property type="entry name" value="Peptidase_S9"/>
    <property type="match status" value="1"/>
</dbReference>
<dbReference type="InterPro" id="IPR050585">
    <property type="entry name" value="Xaa-Pro_dipeptidyl-ppase/CocE"/>
</dbReference>